<comment type="caution">
    <text evidence="3">The sequence shown here is derived from an EMBL/GenBank/DDBJ whole genome shotgun (WGS) entry which is preliminary data.</text>
</comment>
<dbReference type="InterPro" id="IPR005019">
    <property type="entry name" value="Adenine_glyco"/>
</dbReference>
<dbReference type="Pfam" id="PF03352">
    <property type="entry name" value="Adenine_glyco"/>
    <property type="match status" value="1"/>
</dbReference>
<dbReference type="GO" id="GO:0008725">
    <property type="term" value="F:DNA-3-methyladenine glycosylase activity"/>
    <property type="evidence" value="ECO:0007669"/>
    <property type="project" value="InterPro"/>
</dbReference>
<dbReference type="SUPFAM" id="SSF48150">
    <property type="entry name" value="DNA-glycosylase"/>
    <property type="match status" value="1"/>
</dbReference>
<keyword evidence="1" id="KW-0862">Zinc</keyword>
<gene>
    <name evidence="3" type="ORF">QJS04_geneDACA022717</name>
</gene>
<dbReference type="AlphaFoldDB" id="A0AAV9BPE9"/>
<organism evidence="3 4">
    <name type="scientific">Acorus gramineus</name>
    <name type="common">Dwarf sweet flag</name>
    <dbReference type="NCBI Taxonomy" id="55184"/>
    <lineage>
        <taxon>Eukaryota</taxon>
        <taxon>Viridiplantae</taxon>
        <taxon>Streptophyta</taxon>
        <taxon>Embryophyta</taxon>
        <taxon>Tracheophyta</taxon>
        <taxon>Spermatophyta</taxon>
        <taxon>Magnoliopsida</taxon>
        <taxon>Liliopsida</taxon>
        <taxon>Acoraceae</taxon>
        <taxon>Acorus</taxon>
    </lineage>
</organism>
<protein>
    <recommendedName>
        <fullName evidence="5">DNA-3-methyladenine glycosylase I</fullName>
    </recommendedName>
</protein>
<feature type="region of interest" description="Disordered" evidence="2">
    <location>
        <begin position="49"/>
        <end position="94"/>
    </location>
</feature>
<evidence type="ECO:0000313" key="4">
    <source>
        <dbReference type="Proteomes" id="UP001179952"/>
    </source>
</evidence>
<dbReference type="PANTHER" id="PTHR31116">
    <property type="entry name" value="OS04G0501200 PROTEIN"/>
    <property type="match status" value="1"/>
</dbReference>
<dbReference type="InterPro" id="IPR011257">
    <property type="entry name" value="DNA_glycosylase"/>
</dbReference>
<proteinExistence type="predicted"/>
<feature type="binding site" evidence="1">
    <location>
        <position position="318"/>
    </location>
    <ligand>
        <name>Zn(2+)</name>
        <dbReference type="ChEBI" id="CHEBI:29105"/>
    </ligand>
</feature>
<reference evidence="3" key="2">
    <citation type="submission" date="2023-06" db="EMBL/GenBank/DDBJ databases">
        <authorList>
            <person name="Ma L."/>
            <person name="Liu K.-W."/>
            <person name="Li Z."/>
            <person name="Hsiao Y.-Y."/>
            <person name="Qi Y."/>
            <person name="Fu T."/>
            <person name="Tang G."/>
            <person name="Zhang D."/>
            <person name="Sun W.-H."/>
            <person name="Liu D.-K."/>
            <person name="Li Y."/>
            <person name="Chen G.-Z."/>
            <person name="Liu X.-D."/>
            <person name="Liao X.-Y."/>
            <person name="Jiang Y.-T."/>
            <person name="Yu X."/>
            <person name="Hao Y."/>
            <person name="Huang J."/>
            <person name="Zhao X.-W."/>
            <person name="Ke S."/>
            <person name="Chen Y.-Y."/>
            <person name="Wu W.-L."/>
            <person name="Hsu J.-L."/>
            <person name="Lin Y.-F."/>
            <person name="Huang M.-D."/>
            <person name="Li C.-Y."/>
            <person name="Huang L."/>
            <person name="Wang Z.-W."/>
            <person name="Zhao X."/>
            <person name="Zhong W.-Y."/>
            <person name="Peng D.-H."/>
            <person name="Ahmad S."/>
            <person name="Lan S."/>
            <person name="Zhang J.-S."/>
            <person name="Tsai W.-C."/>
            <person name="Van De Peer Y."/>
            <person name="Liu Z.-J."/>
        </authorList>
    </citation>
    <scope>NUCLEOTIDE SEQUENCE</scope>
    <source>
        <strain evidence="3">SCP</strain>
        <tissue evidence="3">Leaves</tissue>
    </source>
</reference>
<dbReference type="PANTHER" id="PTHR31116:SF4">
    <property type="entry name" value="DNA GLYCOSYLASE SUPERFAMILY PROTEIN"/>
    <property type="match status" value="1"/>
</dbReference>
<keyword evidence="4" id="KW-1185">Reference proteome</keyword>
<evidence type="ECO:0000256" key="2">
    <source>
        <dbReference type="SAM" id="MobiDB-lite"/>
    </source>
</evidence>
<evidence type="ECO:0008006" key="5">
    <source>
        <dbReference type="Google" id="ProtNLM"/>
    </source>
</evidence>
<feature type="binding site" evidence="1">
    <location>
        <position position="322"/>
    </location>
    <ligand>
        <name>Zn(2+)</name>
        <dbReference type="ChEBI" id="CHEBI:29105"/>
    </ligand>
</feature>
<dbReference type="EMBL" id="JAUJYN010000002">
    <property type="protein sequence ID" value="KAK1278251.1"/>
    <property type="molecule type" value="Genomic_DNA"/>
</dbReference>
<dbReference type="Proteomes" id="UP001179952">
    <property type="component" value="Unassembled WGS sequence"/>
</dbReference>
<keyword evidence="1" id="KW-0479">Metal-binding</keyword>
<accession>A0AAV9BPE9</accession>
<name>A0AAV9BPE9_ACOGR</name>
<evidence type="ECO:0000313" key="3">
    <source>
        <dbReference type="EMBL" id="KAK1278251.1"/>
    </source>
</evidence>
<dbReference type="GO" id="GO:0046872">
    <property type="term" value="F:metal ion binding"/>
    <property type="evidence" value="ECO:0007669"/>
    <property type="project" value="UniProtKB-KW"/>
</dbReference>
<dbReference type="GO" id="GO:0006284">
    <property type="term" value="P:base-excision repair"/>
    <property type="evidence" value="ECO:0007669"/>
    <property type="project" value="InterPro"/>
</dbReference>
<dbReference type="Gene3D" id="1.10.340.30">
    <property type="entry name" value="Hypothetical protein, domain 2"/>
    <property type="match status" value="1"/>
</dbReference>
<evidence type="ECO:0000256" key="1">
    <source>
        <dbReference type="PIRSR" id="PIRSR605019-1"/>
    </source>
</evidence>
<reference evidence="3" key="1">
    <citation type="journal article" date="2023" name="Nat. Commun.">
        <title>Diploid and tetraploid genomes of Acorus and the evolution of monocots.</title>
        <authorList>
            <person name="Ma L."/>
            <person name="Liu K.W."/>
            <person name="Li Z."/>
            <person name="Hsiao Y.Y."/>
            <person name="Qi Y."/>
            <person name="Fu T."/>
            <person name="Tang G.D."/>
            <person name="Zhang D."/>
            <person name="Sun W.H."/>
            <person name="Liu D.K."/>
            <person name="Li Y."/>
            <person name="Chen G.Z."/>
            <person name="Liu X.D."/>
            <person name="Liao X.Y."/>
            <person name="Jiang Y.T."/>
            <person name="Yu X."/>
            <person name="Hao Y."/>
            <person name="Huang J."/>
            <person name="Zhao X.W."/>
            <person name="Ke S."/>
            <person name="Chen Y.Y."/>
            <person name="Wu W.L."/>
            <person name="Hsu J.L."/>
            <person name="Lin Y.F."/>
            <person name="Huang M.D."/>
            <person name="Li C.Y."/>
            <person name="Huang L."/>
            <person name="Wang Z.W."/>
            <person name="Zhao X."/>
            <person name="Zhong W.Y."/>
            <person name="Peng D.H."/>
            <person name="Ahmad S."/>
            <person name="Lan S."/>
            <person name="Zhang J.S."/>
            <person name="Tsai W.C."/>
            <person name="Van de Peer Y."/>
            <person name="Liu Z.J."/>
        </authorList>
    </citation>
    <scope>NUCLEOTIDE SEQUENCE</scope>
    <source>
        <strain evidence="3">SCP</strain>
    </source>
</reference>
<sequence>MCNSMVKSRQGHFATVDGRHVLQPTCNRVVVPPTSKDLVTLKKPVPKTITASTRFSPPISPKSFRKSAKGTDEKPLSSPKLATPTRSIVRKNSNGSSISGVISLESSMNSSSSSSSSVDLKVPGSIAAARREEATLTQARRKMRIAHYGRTKAKVAPIVIDQFPLEAVNTHLEKRCSFITSNSGAQVGSDWATVLKKRNDFRIAFSGFDPEIVSRFSERQIASVSAQYRIDLGKVRGIIDNADRILDVQSEFKSLNAYLWGFVNHKPIVTQYKSCRKIPVKTSKSESISKELVKRGFRYVGPTVVHSFMQAAGLTNDHLVTCPRHLNCSSSSASS</sequence>